<evidence type="ECO:0000313" key="2">
    <source>
        <dbReference type="EMBL" id="RMI45314.1"/>
    </source>
</evidence>
<accession>A0A3M2M694</accession>
<dbReference type="EMBL" id="RFFG01000014">
    <property type="protein sequence ID" value="RMI45314.1"/>
    <property type="molecule type" value="Genomic_DNA"/>
</dbReference>
<reference evidence="2 3" key="1">
    <citation type="submission" date="2018-10" db="EMBL/GenBank/DDBJ databases">
        <title>Isolation from soil.</title>
        <authorList>
            <person name="Hu J."/>
        </authorList>
    </citation>
    <scope>NUCLEOTIDE SEQUENCE [LARGE SCALE GENOMIC DNA]</scope>
    <source>
        <strain evidence="2 3">NEAU-Ht49</strain>
    </source>
</reference>
<keyword evidence="1" id="KW-0472">Membrane</keyword>
<comment type="caution">
    <text evidence="2">The sequence shown here is derived from an EMBL/GenBank/DDBJ whole genome shotgun (WGS) entry which is preliminary data.</text>
</comment>
<proteinExistence type="predicted"/>
<keyword evidence="1" id="KW-0812">Transmembrane</keyword>
<dbReference type="Proteomes" id="UP000282674">
    <property type="component" value="Unassembled WGS sequence"/>
</dbReference>
<evidence type="ECO:0000313" key="3">
    <source>
        <dbReference type="Proteomes" id="UP000282674"/>
    </source>
</evidence>
<organism evidence="2 3">
    <name type="scientific">Actinomadura harenae</name>
    <dbReference type="NCBI Taxonomy" id="2483351"/>
    <lineage>
        <taxon>Bacteria</taxon>
        <taxon>Bacillati</taxon>
        <taxon>Actinomycetota</taxon>
        <taxon>Actinomycetes</taxon>
        <taxon>Streptosporangiales</taxon>
        <taxon>Thermomonosporaceae</taxon>
        <taxon>Actinomadura</taxon>
    </lineage>
</organism>
<evidence type="ECO:0000256" key="1">
    <source>
        <dbReference type="SAM" id="Phobius"/>
    </source>
</evidence>
<dbReference type="OrthoDB" id="3483938at2"/>
<keyword evidence="1" id="KW-1133">Transmembrane helix</keyword>
<name>A0A3M2M694_9ACTN</name>
<feature type="transmembrane region" description="Helical" evidence="1">
    <location>
        <begin position="63"/>
        <end position="84"/>
    </location>
</feature>
<protein>
    <submittedName>
        <fullName evidence="2">Uncharacterized protein</fullName>
    </submittedName>
</protein>
<dbReference type="AlphaFoldDB" id="A0A3M2M694"/>
<gene>
    <name evidence="2" type="ORF">EBO15_10330</name>
</gene>
<feature type="transmembrane region" description="Helical" evidence="1">
    <location>
        <begin position="90"/>
        <end position="111"/>
    </location>
</feature>
<keyword evidence="3" id="KW-1185">Reference proteome</keyword>
<dbReference type="RefSeq" id="WP_122194119.1">
    <property type="nucleotide sequence ID" value="NZ_JBHSKC010000033.1"/>
</dbReference>
<sequence length="199" mass="21682">MTRPDHHLTSITDQRPQATIPSTLAQASRDVPPLATAWREIEAEAGDVAELQEHELRMRRVRLGIGAAFFTVGAGITATALASLRPVPHLPAVTVSVVPAAVVAVAALVGLTRLAQDFTIRFTASYQVTRNGWRVRAARRWYAPGSYVRMRNAPDEFGAVLSWANDPACAEPWALIQPNGQAARFVPLHQAQPLPPRSR</sequence>